<organism evidence="4 5">
    <name type="scientific">Bifidobacterium eulemuris</name>
    <dbReference type="NCBI Taxonomy" id="1765219"/>
    <lineage>
        <taxon>Bacteria</taxon>
        <taxon>Bacillati</taxon>
        <taxon>Actinomycetota</taxon>
        <taxon>Actinomycetes</taxon>
        <taxon>Bifidobacteriales</taxon>
        <taxon>Bifidobacteriaceae</taxon>
        <taxon>Bifidobacterium</taxon>
    </lineage>
</organism>
<keyword evidence="4" id="KW-0238">DNA-binding</keyword>
<dbReference type="InterPro" id="IPR011006">
    <property type="entry name" value="CheY-like_superfamily"/>
</dbReference>
<dbReference type="PROSITE" id="PS50930">
    <property type="entry name" value="HTH_LYTTR"/>
    <property type="match status" value="1"/>
</dbReference>
<reference evidence="4 5" key="1">
    <citation type="journal article" date="2017" name="BMC Genomics">
        <title>Comparative genomic and phylogenomic analyses of the Bifidobacteriaceae family.</title>
        <authorList>
            <person name="Lugli G.A."/>
            <person name="Milani C."/>
            <person name="Turroni F."/>
            <person name="Duranti S."/>
            <person name="Mancabelli L."/>
            <person name="Mangifesta M."/>
            <person name="Ferrario C."/>
            <person name="Modesto M."/>
            <person name="Mattarelli P."/>
            <person name="Jiri K."/>
            <person name="van Sinderen D."/>
            <person name="Ventura M."/>
        </authorList>
    </citation>
    <scope>NUCLEOTIDE SEQUENCE [LARGE SCALE GENOMIC DNA]</scope>
    <source>
        <strain evidence="4 5">DSM 100216</strain>
    </source>
</reference>
<dbReference type="InterPro" id="IPR007492">
    <property type="entry name" value="LytTR_DNA-bd_dom"/>
</dbReference>
<name>A0A261G1Z7_9BIFI</name>
<feature type="modified residue" description="4-aspartylphosphate" evidence="1">
    <location>
        <position position="61"/>
    </location>
</feature>
<dbReference type="GO" id="GO:0003677">
    <property type="term" value="F:DNA binding"/>
    <property type="evidence" value="ECO:0007669"/>
    <property type="project" value="UniProtKB-KW"/>
</dbReference>
<proteinExistence type="predicted"/>
<dbReference type="Pfam" id="PF04397">
    <property type="entry name" value="LytTR"/>
    <property type="match status" value="1"/>
</dbReference>
<dbReference type="Proteomes" id="UP000216057">
    <property type="component" value="Unassembled WGS sequence"/>
</dbReference>
<dbReference type="Pfam" id="PF00072">
    <property type="entry name" value="Response_reg"/>
    <property type="match status" value="1"/>
</dbReference>
<dbReference type="GO" id="GO:0000156">
    <property type="term" value="F:phosphorelay response regulator activity"/>
    <property type="evidence" value="ECO:0007669"/>
    <property type="project" value="InterPro"/>
</dbReference>
<protein>
    <submittedName>
        <fullName evidence="4">DNA-binding response regulator</fullName>
    </submittedName>
</protein>
<dbReference type="Gene3D" id="3.40.50.2300">
    <property type="match status" value="1"/>
</dbReference>
<feature type="domain" description="HTH LytTR-type" evidence="3">
    <location>
        <begin position="135"/>
        <end position="202"/>
    </location>
</feature>
<dbReference type="InterPro" id="IPR001789">
    <property type="entry name" value="Sig_transdc_resp-reg_receiver"/>
</dbReference>
<dbReference type="Gene3D" id="2.40.50.1020">
    <property type="entry name" value="LytTr DNA-binding domain"/>
    <property type="match status" value="1"/>
</dbReference>
<dbReference type="RefSeq" id="WP_226805735.1">
    <property type="nucleotide sequence ID" value="NZ_CP062938.1"/>
</dbReference>
<dbReference type="SMART" id="SM00850">
    <property type="entry name" value="LytTR"/>
    <property type="match status" value="1"/>
</dbReference>
<dbReference type="PANTHER" id="PTHR37299:SF1">
    <property type="entry name" value="STAGE 0 SPORULATION PROTEIN A HOMOLOG"/>
    <property type="match status" value="1"/>
</dbReference>
<gene>
    <name evidence="4" type="ORF">BEUL_2008</name>
</gene>
<feature type="domain" description="Response regulatory" evidence="2">
    <location>
        <begin position="6"/>
        <end position="124"/>
    </location>
</feature>
<dbReference type="PROSITE" id="PS50110">
    <property type="entry name" value="RESPONSE_REGULATORY"/>
    <property type="match status" value="1"/>
</dbReference>
<evidence type="ECO:0000313" key="5">
    <source>
        <dbReference type="Proteomes" id="UP000216057"/>
    </source>
</evidence>
<evidence type="ECO:0000259" key="3">
    <source>
        <dbReference type="PROSITE" id="PS50930"/>
    </source>
</evidence>
<evidence type="ECO:0000259" key="2">
    <source>
        <dbReference type="PROSITE" id="PS50110"/>
    </source>
</evidence>
<dbReference type="AlphaFoldDB" id="A0A261G1Z7"/>
<dbReference type="EMBL" id="MWWZ01000012">
    <property type="protein sequence ID" value="OZG65265.1"/>
    <property type="molecule type" value="Genomic_DNA"/>
</dbReference>
<accession>A0A261G1Z7</accession>
<keyword evidence="1" id="KW-0597">Phosphoprotein</keyword>
<comment type="caution">
    <text evidence="4">The sequence shown here is derived from an EMBL/GenBank/DDBJ whole genome shotgun (WGS) entry which is preliminary data.</text>
</comment>
<evidence type="ECO:0000256" key="1">
    <source>
        <dbReference type="PROSITE-ProRule" id="PRU00169"/>
    </source>
</evidence>
<dbReference type="InterPro" id="IPR046947">
    <property type="entry name" value="LytR-like"/>
</dbReference>
<evidence type="ECO:0000313" key="4">
    <source>
        <dbReference type="EMBL" id="OZG65265.1"/>
    </source>
</evidence>
<dbReference type="PANTHER" id="PTHR37299">
    <property type="entry name" value="TRANSCRIPTIONAL REGULATOR-RELATED"/>
    <property type="match status" value="1"/>
</dbReference>
<dbReference type="SUPFAM" id="SSF52172">
    <property type="entry name" value="CheY-like"/>
    <property type="match status" value="1"/>
</dbReference>
<sequence length="240" mass="26856">MPESMRVAIADDEERMRETLRDYCARYADEHALRLEVDDFSSGDALLLDYQRGRYDMLLLDVEMPGADGLDTARRIRMQDGDVTIVFVTNMAQYAINGYEVAAADYVLKPLSYYDFALKFTKARRLSQGRADTVIAIDTVDGMRSVSVGDIHYVEVLGHYLLFHTAEGVHKARGVITGQTETLTPYGFYRIHKSFLVNLRHIDTLTASTVTCAGATLPVGRTYKAGLMQAYLTVMSGRSL</sequence>
<dbReference type="SMART" id="SM00448">
    <property type="entry name" value="REC"/>
    <property type="match status" value="1"/>
</dbReference>